<proteinExistence type="predicted"/>
<dbReference type="PANTHER" id="PTHR34180:SF1">
    <property type="entry name" value="BETA-ALANYL-DOPAMINE_CARCININE HYDROLASE"/>
    <property type="match status" value="1"/>
</dbReference>
<comment type="caution">
    <text evidence="2">The sequence shown here is derived from an EMBL/GenBank/DDBJ whole genome shotgun (WGS) entry which is preliminary data.</text>
</comment>
<keyword evidence="3" id="KW-1185">Reference proteome</keyword>
<dbReference type="PANTHER" id="PTHR34180">
    <property type="entry name" value="PEPTIDASE C45"/>
    <property type="match status" value="1"/>
</dbReference>
<dbReference type="RefSeq" id="WP_325124489.1">
    <property type="nucleotide sequence ID" value="NZ_BAAAFN010000015.1"/>
</dbReference>
<keyword evidence="2" id="KW-0012">Acyltransferase</keyword>
<dbReference type="EMBL" id="BAAAFN010000015">
    <property type="protein sequence ID" value="GAA0231802.1"/>
    <property type="molecule type" value="Genomic_DNA"/>
</dbReference>
<organism evidence="2 3">
    <name type="scientific">Castellaniella daejeonensis</name>
    <dbReference type="NCBI Taxonomy" id="659013"/>
    <lineage>
        <taxon>Bacteria</taxon>
        <taxon>Pseudomonadati</taxon>
        <taxon>Pseudomonadota</taxon>
        <taxon>Betaproteobacteria</taxon>
        <taxon>Burkholderiales</taxon>
        <taxon>Alcaligenaceae</taxon>
        <taxon>Castellaniella</taxon>
    </lineage>
</organism>
<dbReference type="Pfam" id="PF03417">
    <property type="entry name" value="AAT"/>
    <property type="match status" value="1"/>
</dbReference>
<protein>
    <submittedName>
        <fullName evidence="2">C45 family autoproteolytic acyltransferase/hydolase</fullName>
    </submittedName>
</protein>
<evidence type="ECO:0000313" key="2">
    <source>
        <dbReference type="EMBL" id="GAA0231802.1"/>
    </source>
</evidence>
<name>A0ABN0TWD5_9BURK</name>
<accession>A0ABN0TWD5</accession>
<dbReference type="NCBIfam" id="NF040521">
    <property type="entry name" value="C45_proenzyme"/>
    <property type="match status" value="1"/>
</dbReference>
<dbReference type="InterPro" id="IPR047801">
    <property type="entry name" value="Peptidase_C45"/>
</dbReference>
<dbReference type="GO" id="GO:0016746">
    <property type="term" value="F:acyltransferase activity"/>
    <property type="evidence" value="ECO:0007669"/>
    <property type="project" value="UniProtKB-KW"/>
</dbReference>
<dbReference type="Proteomes" id="UP001501176">
    <property type="component" value="Unassembled WGS sequence"/>
</dbReference>
<dbReference type="InterPro" id="IPR047794">
    <property type="entry name" value="C45_proenzyme-like"/>
</dbReference>
<gene>
    <name evidence="2" type="ORF">GCM10009125_21010</name>
</gene>
<dbReference type="Gene3D" id="3.60.60.10">
    <property type="entry name" value="Penicillin V Acylase, Chain A"/>
    <property type="match status" value="1"/>
</dbReference>
<evidence type="ECO:0000313" key="3">
    <source>
        <dbReference type="Proteomes" id="UP001501176"/>
    </source>
</evidence>
<evidence type="ECO:0000259" key="1">
    <source>
        <dbReference type="Pfam" id="PF03417"/>
    </source>
</evidence>
<feature type="domain" description="Peptidase C45 hydrolase" evidence="1">
    <location>
        <begin position="120"/>
        <end position="330"/>
    </location>
</feature>
<sequence length="348" mass="37210">MSNTSSMPNDPRPLELEWTEARGSHRDIGHALGRWGADACHRHLVHSEAWAQIMACRDRPEIPAMRALLRQAFPWIEEELAGLAAGLDLPPDDVFLWNCRGDLWALAPDGCTTVLAPTRLSHNEDGDPGFAGACGLAEVRPAGAPAFVSFVYPGSLPGHTFAVNETGLAMTVNNIRARRAGAGMPRMVLTRALLAADSAHAAVSILQSHPRMGAFHLGLGQAGASQTWSVEFSRAAVSVRIVARTPLLHANHAVHEAQAELPQVITASSAHRQERGEDLLEQGTPALTILADAGDAAEPILRRSSSDTDQENTLATADIDLSGPTARWAVYAPGAATPHHRLDGLRRL</sequence>
<dbReference type="InterPro" id="IPR005079">
    <property type="entry name" value="Peptidase_C45_hydrolase"/>
</dbReference>
<keyword evidence="2" id="KW-0808">Transferase</keyword>
<reference evidence="2 3" key="1">
    <citation type="journal article" date="2019" name="Int. J. Syst. Evol. Microbiol.">
        <title>The Global Catalogue of Microorganisms (GCM) 10K type strain sequencing project: providing services to taxonomists for standard genome sequencing and annotation.</title>
        <authorList>
            <consortium name="The Broad Institute Genomics Platform"/>
            <consortium name="The Broad Institute Genome Sequencing Center for Infectious Disease"/>
            <person name="Wu L."/>
            <person name="Ma J."/>
        </authorList>
    </citation>
    <scope>NUCLEOTIDE SEQUENCE [LARGE SCALE GENOMIC DNA]</scope>
    <source>
        <strain evidence="2 3">JCM 16240</strain>
    </source>
</reference>